<dbReference type="AlphaFoldDB" id="A0A4Y2E885"/>
<protein>
    <submittedName>
        <fullName evidence="1">Uncharacterized protein</fullName>
    </submittedName>
</protein>
<reference evidence="1 2" key="1">
    <citation type="journal article" date="2019" name="Sci. Rep.">
        <title>Orb-weaving spider Araneus ventricosus genome elucidates the spidroin gene catalogue.</title>
        <authorList>
            <person name="Kono N."/>
            <person name="Nakamura H."/>
            <person name="Ohtoshi R."/>
            <person name="Moran D.A.P."/>
            <person name="Shinohara A."/>
            <person name="Yoshida Y."/>
            <person name="Fujiwara M."/>
            <person name="Mori M."/>
            <person name="Tomita M."/>
            <person name="Arakawa K."/>
        </authorList>
    </citation>
    <scope>NUCLEOTIDE SEQUENCE [LARGE SCALE GENOMIC DNA]</scope>
</reference>
<dbReference type="Proteomes" id="UP000499080">
    <property type="component" value="Unassembled WGS sequence"/>
</dbReference>
<gene>
    <name evidence="1" type="ORF">AVEN_39616_1</name>
</gene>
<accession>A0A4Y2E885</accession>
<sequence>MFDQNSGRRMETNVLVLSIQDSRYHLLFRSCHRCSFCVQSSSSRRICPDVPLAIPTSFLQRESDKSRVTSYITSGLVPAAIRDPAIYRMLLKMQMPLSA</sequence>
<comment type="caution">
    <text evidence="1">The sequence shown here is derived from an EMBL/GenBank/DDBJ whole genome shotgun (WGS) entry which is preliminary data.</text>
</comment>
<evidence type="ECO:0000313" key="2">
    <source>
        <dbReference type="Proteomes" id="UP000499080"/>
    </source>
</evidence>
<organism evidence="1 2">
    <name type="scientific">Araneus ventricosus</name>
    <name type="common">Orbweaver spider</name>
    <name type="synonym">Epeira ventricosa</name>
    <dbReference type="NCBI Taxonomy" id="182803"/>
    <lineage>
        <taxon>Eukaryota</taxon>
        <taxon>Metazoa</taxon>
        <taxon>Ecdysozoa</taxon>
        <taxon>Arthropoda</taxon>
        <taxon>Chelicerata</taxon>
        <taxon>Arachnida</taxon>
        <taxon>Araneae</taxon>
        <taxon>Araneomorphae</taxon>
        <taxon>Entelegynae</taxon>
        <taxon>Araneoidea</taxon>
        <taxon>Araneidae</taxon>
        <taxon>Araneus</taxon>
    </lineage>
</organism>
<keyword evidence="2" id="KW-1185">Reference proteome</keyword>
<dbReference type="EMBL" id="BGPR01091619">
    <property type="protein sequence ID" value="GBM24064.1"/>
    <property type="molecule type" value="Genomic_DNA"/>
</dbReference>
<proteinExistence type="predicted"/>
<name>A0A4Y2E885_ARAVE</name>
<evidence type="ECO:0000313" key="1">
    <source>
        <dbReference type="EMBL" id="GBM24064.1"/>
    </source>
</evidence>